<feature type="chain" id="PRO_5020853189" evidence="2">
    <location>
        <begin position="26"/>
        <end position="219"/>
    </location>
</feature>
<feature type="signal peptide" evidence="2">
    <location>
        <begin position="1"/>
        <end position="25"/>
    </location>
</feature>
<proteinExistence type="predicted"/>
<protein>
    <submittedName>
        <fullName evidence="3">Uncharacterized protein</fullName>
    </submittedName>
</protein>
<sequence>MVAETAVCIAVFILTVCLAPAPVLASAALTLLIHRSHTRQEQDALVVNMRERQAKDDVTITGLQENLSRLGAELLSTSAWNRSLTEQNEEFKNSTLSMQESIHNISEDLSTARETVYQHEATIFHLNEAQAKHQTTIAELQRQLSTLEAELLAICSRTRTLAEENEWYEIGTLSMQDSIHTLSEAPSKARERVAQRDAMINHFKEAQAKHEMTSAELRE</sequence>
<evidence type="ECO:0000256" key="2">
    <source>
        <dbReference type="SAM" id="SignalP"/>
    </source>
</evidence>
<keyword evidence="1" id="KW-0175">Coiled coil</keyword>
<dbReference type="EMBL" id="SDEE01000103">
    <property type="protein sequence ID" value="RXW21545.1"/>
    <property type="molecule type" value="Genomic_DNA"/>
</dbReference>
<dbReference type="AlphaFoldDB" id="A0A4Q2DRL0"/>
<gene>
    <name evidence="3" type="ORF">EST38_g4309</name>
</gene>
<feature type="coiled-coil region" evidence="1">
    <location>
        <begin position="130"/>
        <end position="157"/>
    </location>
</feature>
<comment type="caution">
    <text evidence="3">The sequence shown here is derived from an EMBL/GenBank/DDBJ whole genome shotgun (WGS) entry which is preliminary data.</text>
</comment>
<dbReference type="Proteomes" id="UP000290288">
    <property type="component" value="Unassembled WGS sequence"/>
</dbReference>
<evidence type="ECO:0000256" key="1">
    <source>
        <dbReference type="SAM" id="Coils"/>
    </source>
</evidence>
<accession>A0A4Q2DRL0</accession>
<evidence type="ECO:0000313" key="3">
    <source>
        <dbReference type="EMBL" id="RXW21545.1"/>
    </source>
</evidence>
<keyword evidence="2" id="KW-0732">Signal</keyword>
<reference evidence="3 4" key="1">
    <citation type="submission" date="2019-01" db="EMBL/GenBank/DDBJ databases">
        <title>Draft genome sequence of Psathyrella aberdarensis IHI B618.</title>
        <authorList>
            <person name="Buettner E."/>
            <person name="Kellner H."/>
        </authorList>
    </citation>
    <scope>NUCLEOTIDE SEQUENCE [LARGE SCALE GENOMIC DNA]</scope>
    <source>
        <strain evidence="3 4">IHI B618</strain>
    </source>
</reference>
<evidence type="ECO:0000313" key="4">
    <source>
        <dbReference type="Proteomes" id="UP000290288"/>
    </source>
</evidence>
<organism evidence="3 4">
    <name type="scientific">Candolleomyces aberdarensis</name>
    <dbReference type="NCBI Taxonomy" id="2316362"/>
    <lineage>
        <taxon>Eukaryota</taxon>
        <taxon>Fungi</taxon>
        <taxon>Dikarya</taxon>
        <taxon>Basidiomycota</taxon>
        <taxon>Agaricomycotina</taxon>
        <taxon>Agaricomycetes</taxon>
        <taxon>Agaricomycetidae</taxon>
        <taxon>Agaricales</taxon>
        <taxon>Agaricineae</taxon>
        <taxon>Psathyrellaceae</taxon>
        <taxon>Candolleomyces</taxon>
    </lineage>
</organism>
<keyword evidence="4" id="KW-1185">Reference proteome</keyword>
<name>A0A4Q2DRL0_9AGAR</name>